<dbReference type="GO" id="GO:0016020">
    <property type="term" value="C:membrane"/>
    <property type="evidence" value="ECO:0007669"/>
    <property type="project" value="UniProtKB-SubCell"/>
</dbReference>
<feature type="domain" description="TM2" evidence="6">
    <location>
        <begin position="2"/>
        <end position="47"/>
    </location>
</feature>
<comment type="caution">
    <text evidence="7">The sequence shown here is derived from an EMBL/GenBank/DDBJ whole genome shotgun (WGS) entry which is preliminary data.</text>
</comment>
<dbReference type="EMBL" id="DWWC01000098">
    <property type="protein sequence ID" value="HJC69028.1"/>
    <property type="molecule type" value="Genomic_DNA"/>
</dbReference>
<evidence type="ECO:0000256" key="2">
    <source>
        <dbReference type="ARBA" id="ARBA00022692"/>
    </source>
</evidence>
<name>A0A9D2THI1_9MICO</name>
<organism evidence="7 8">
    <name type="scientific">Candidatus Brachybacterium intestinipullorum</name>
    <dbReference type="NCBI Taxonomy" id="2838512"/>
    <lineage>
        <taxon>Bacteria</taxon>
        <taxon>Bacillati</taxon>
        <taxon>Actinomycetota</taxon>
        <taxon>Actinomycetes</taxon>
        <taxon>Micrococcales</taxon>
        <taxon>Dermabacteraceae</taxon>
        <taxon>Brachybacterium</taxon>
    </lineage>
</organism>
<reference evidence="7" key="2">
    <citation type="submission" date="2021-04" db="EMBL/GenBank/DDBJ databases">
        <authorList>
            <person name="Gilroy R."/>
        </authorList>
    </citation>
    <scope>NUCLEOTIDE SEQUENCE</scope>
    <source>
        <strain evidence="7">CHK130-7132</strain>
    </source>
</reference>
<evidence type="ECO:0000256" key="1">
    <source>
        <dbReference type="ARBA" id="ARBA00004141"/>
    </source>
</evidence>
<reference evidence="7" key="1">
    <citation type="journal article" date="2021" name="PeerJ">
        <title>Extensive microbial diversity within the chicken gut microbiome revealed by metagenomics and culture.</title>
        <authorList>
            <person name="Gilroy R."/>
            <person name="Ravi A."/>
            <person name="Getino M."/>
            <person name="Pursley I."/>
            <person name="Horton D.L."/>
            <person name="Alikhan N.F."/>
            <person name="Baker D."/>
            <person name="Gharbi K."/>
            <person name="Hall N."/>
            <person name="Watson M."/>
            <person name="Adriaenssens E.M."/>
            <person name="Foster-Nyarko E."/>
            <person name="Jarju S."/>
            <person name="Secka A."/>
            <person name="Antonio M."/>
            <person name="Oren A."/>
            <person name="Chaudhuri R.R."/>
            <person name="La Ragione R."/>
            <person name="Hildebrand F."/>
            <person name="Pallen M.J."/>
        </authorList>
    </citation>
    <scope>NUCLEOTIDE SEQUENCE</scope>
    <source>
        <strain evidence="7">CHK130-7132</strain>
    </source>
</reference>
<comment type="subcellular location">
    <subcellularLocation>
        <location evidence="1">Membrane</location>
        <topology evidence="1">Multi-pass membrane protein</topology>
    </subcellularLocation>
</comment>
<evidence type="ECO:0000313" key="7">
    <source>
        <dbReference type="EMBL" id="HJC69028.1"/>
    </source>
</evidence>
<keyword evidence="4 5" id="KW-0472">Membrane</keyword>
<keyword evidence="2 5" id="KW-0812">Transmembrane</keyword>
<evidence type="ECO:0000256" key="3">
    <source>
        <dbReference type="ARBA" id="ARBA00022989"/>
    </source>
</evidence>
<dbReference type="Pfam" id="PF05154">
    <property type="entry name" value="TM2"/>
    <property type="match status" value="1"/>
</dbReference>
<feature type="transmembrane region" description="Helical" evidence="5">
    <location>
        <begin position="20"/>
        <end position="44"/>
    </location>
</feature>
<evidence type="ECO:0000259" key="6">
    <source>
        <dbReference type="Pfam" id="PF05154"/>
    </source>
</evidence>
<proteinExistence type="predicted"/>
<accession>A0A9D2THI1</accession>
<dbReference type="Proteomes" id="UP000823854">
    <property type="component" value="Unassembled WGS sequence"/>
</dbReference>
<gene>
    <name evidence="7" type="ORF">H9932_05020</name>
</gene>
<evidence type="ECO:0000256" key="4">
    <source>
        <dbReference type="ARBA" id="ARBA00023136"/>
    </source>
</evidence>
<dbReference type="InterPro" id="IPR007829">
    <property type="entry name" value="TM2"/>
</dbReference>
<evidence type="ECO:0000313" key="8">
    <source>
        <dbReference type="Proteomes" id="UP000823854"/>
    </source>
</evidence>
<dbReference type="AlphaFoldDB" id="A0A9D2THI1"/>
<protein>
    <submittedName>
        <fullName evidence="7">TM2 domain-containing protein</fullName>
    </submittedName>
</protein>
<keyword evidence="3 5" id="KW-1133">Transmembrane helix</keyword>
<sequence>MGVLGIFLGGFGVHRFLMGYTAIGVIQIVVTLVTCGFGAIWGFIEGIMVLAKAQAFERDAHGRPLQD</sequence>
<evidence type="ECO:0000256" key="5">
    <source>
        <dbReference type="SAM" id="Phobius"/>
    </source>
</evidence>